<name>A0ABS7XUP0_9FLAO</name>
<proteinExistence type="predicted"/>
<dbReference type="Gene3D" id="3.40.50.360">
    <property type="match status" value="1"/>
</dbReference>
<dbReference type="InterPro" id="IPR029039">
    <property type="entry name" value="Flavoprotein-like_sf"/>
</dbReference>
<evidence type="ECO:0000313" key="3">
    <source>
        <dbReference type="Proteomes" id="UP001198901"/>
    </source>
</evidence>
<feature type="domain" description="NADPH-dependent FMN reductase-like" evidence="1">
    <location>
        <begin position="3"/>
        <end position="144"/>
    </location>
</feature>
<comment type="caution">
    <text evidence="2">The sequence shown here is derived from an EMBL/GenBank/DDBJ whole genome shotgun (WGS) entry which is preliminary data.</text>
</comment>
<dbReference type="InterPro" id="IPR005025">
    <property type="entry name" value="FMN_Rdtase-like_dom"/>
</dbReference>
<dbReference type="PANTHER" id="PTHR30543:SF21">
    <property type="entry name" value="NAD(P)H-DEPENDENT FMN REDUCTASE LOT6"/>
    <property type="match status" value="1"/>
</dbReference>
<accession>A0ABS7XUP0</accession>
<dbReference type="InterPro" id="IPR050712">
    <property type="entry name" value="NAD(P)H-dep_reductase"/>
</dbReference>
<evidence type="ECO:0000259" key="1">
    <source>
        <dbReference type="Pfam" id="PF03358"/>
    </source>
</evidence>
<organism evidence="2 3">
    <name type="scientific">Winogradskyella alexanderae</name>
    <dbReference type="NCBI Taxonomy" id="2877123"/>
    <lineage>
        <taxon>Bacteria</taxon>
        <taxon>Pseudomonadati</taxon>
        <taxon>Bacteroidota</taxon>
        <taxon>Flavobacteriia</taxon>
        <taxon>Flavobacteriales</taxon>
        <taxon>Flavobacteriaceae</taxon>
        <taxon>Winogradskyella</taxon>
    </lineage>
</organism>
<dbReference type="Proteomes" id="UP001198901">
    <property type="component" value="Unassembled WGS sequence"/>
</dbReference>
<sequence>MKKIIAFAGSISSASINRKLAIYASSLVKNAEVKVLDLNDYEMPLYSVDREKASGQPQEAVDFVNEIRSSDGIIISLAEYNGSYSGAFKNVFDWASRVEAKTFLGKPMLLMATSPGGRGGQSVLDMASDRFPRHDANIVGKFSLPSFNDNFGDGKISNEDLNNALQEQVKQFEESL</sequence>
<evidence type="ECO:0000313" key="2">
    <source>
        <dbReference type="EMBL" id="MCA0132637.1"/>
    </source>
</evidence>
<dbReference type="SUPFAM" id="SSF52218">
    <property type="entry name" value="Flavoproteins"/>
    <property type="match status" value="1"/>
</dbReference>
<reference evidence="3" key="1">
    <citation type="submission" date="2023-07" db="EMBL/GenBank/DDBJ databases">
        <authorList>
            <person name="Yue Y."/>
        </authorList>
    </citation>
    <scope>NUCLEOTIDE SEQUENCE [LARGE SCALE GENOMIC DNA]</scope>
    <source>
        <strain evidence="3">D23</strain>
    </source>
</reference>
<dbReference type="EMBL" id="JAIUJR010000005">
    <property type="protein sequence ID" value="MCA0132637.1"/>
    <property type="molecule type" value="Genomic_DNA"/>
</dbReference>
<dbReference type="RefSeq" id="WP_224528346.1">
    <property type="nucleotide sequence ID" value="NZ_JAIUJR010000005.1"/>
</dbReference>
<protein>
    <submittedName>
        <fullName evidence="2">NAD(P)H-dependent oxidoreductase</fullName>
    </submittedName>
</protein>
<gene>
    <name evidence="2" type="ORF">LBU54_08590</name>
</gene>
<dbReference type="Pfam" id="PF03358">
    <property type="entry name" value="FMN_red"/>
    <property type="match status" value="1"/>
</dbReference>
<keyword evidence="3" id="KW-1185">Reference proteome</keyword>
<dbReference type="PANTHER" id="PTHR30543">
    <property type="entry name" value="CHROMATE REDUCTASE"/>
    <property type="match status" value="1"/>
</dbReference>